<feature type="region of interest" description="Disordered" evidence="1">
    <location>
        <begin position="54"/>
        <end position="78"/>
    </location>
</feature>
<dbReference type="STRING" id="1316194.A0A1Q5UD41"/>
<feature type="compositionally biased region" description="Polar residues" evidence="1">
    <location>
        <begin position="65"/>
        <end position="78"/>
    </location>
</feature>
<dbReference type="AlphaFoldDB" id="A0A1Q5UD41"/>
<sequence>MSASDDYGDSPLDEEIRQFTNNLEGIRKRRRLVELQTQIAEEGRWLQEAQERLDNARQSVAPDASGSTSLQSPVGSKSPIISKSPVFSIAPGQDTSSAVDALIKSVLDPIGNNMTPVNSYTPTTHQTRMVDGDFKPVSTAEVRWKNDAAPGSAPSEYSPCADEESNEGKDMVLSENGHEAEKLTDAVPSQRRLIAQPVPPRTHTQPTPAPRISPTPPSPPSLAFGSYRGRSWKEWVQYVNALEAHFARYPSYYTEARKLELGAKYIGHNLMNQWHDHIMRPGNTSWNSYCTFLAQQLSRRASREQANFGITTAEQKIAQPVTHFAFWLIQWAPVLPEVSIKEFMVYLLRGVLPEIRDLAKKSYTQFSDYALFTAYLQEVENSIPARAKVVGRRKNSTVSNDGHFLSMDKDERKPKNILPSQPPTQPVQRARALPPTEPRSQLECPLSPEAPPRDLPFYSARSWWQCKTFISKLQDHFQKYEDQCKDSRKIEIARANLSRALLEKWDEYAARLKTVTWFAFCVFLVDQVPSEGAGNFKYSNTYQRSNQSVYTFALELLRWTPDNFGVKHNRLWHLWDRILPELRSRAHKTWKDFDEFHIFVAYLQQVQDSFSIR</sequence>
<comment type="caution">
    <text evidence="2">The sequence shown here is derived from an EMBL/GenBank/DDBJ whole genome shotgun (WGS) entry which is preliminary data.</text>
</comment>
<keyword evidence="3" id="KW-1185">Reference proteome</keyword>
<feature type="region of interest" description="Disordered" evidence="1">
    <location>
        <begin position="196"/>
        <end position="222"/>
    </location>
</feature>
<name>A0A1Q5UD41_9EURO</name>
<protein>
    <submittedName>
        <fullName evidence="2">Uncharacterized protein</fullName>
    </submittedName>
</protein>
<feature type="region of interest" description="Disordered" evidence="1">
    <location>
        <begin position="146"/>
        <end position="169"/>
    </location>
</feature>
<dbReference type="OrthoDB" id="4336149at2759"/>
<evidence type="ECO:0000313" key="2">
    <source>
        <dbReference type="EMBL" id="OKP10395.1"/>
    </source>
</evidence>
<feature type="region of interest" description="Disordered" evidence="1">
    <location>
        <begin position="394"/>
        <end position="448"/>
    </location>
</feature>
<evidence type="ECO:0000313" key="3">
    <source>
        <dbReference type="Proteomes" id="UP000186955"/>
    </source>
</evidence>
<reference evidence="2 3" key="1">
    <citation type="submission" date="2016-10" db="EMBL/GenBank/DDBJ databases">
        <title>Genome sequence of the ascomycete fungus Penicillium subrubescens.</title>
        <authorList>
            <person name="De Vries R.P."/>
            <person name="Peng M."/>
            <person name="Dilokpimol A."/>
            <person name="Hilden K."/>
            <person name="Makela M.R."/>
            <person name="Grigoriev I."/>
            <person name="Riley R."/>
            <person name="Granchi Z."/>
        </authorList>
    </citation>
    <scope>NUCLEOTIDE SEQUENCE [LARGE SCALE GENOMIC DNA]</scope>
    <source>
        <strain evidence="2 3">CBS 132785</strain>
    </source>
</reference>
<organism evidence="2 3">
    <name type="scientific">Penicillium subrubescens</name>
    <dbReference type="NCBI Taxonomy" id="1316194"/>
    <lineage>
        <taxon>Eukaryota</taxon>
        <taxon>Fungi</taxon>
        <taxon>Dikarya</taxon>
        <taxon>Ascomycota</taxon>
        <taxon>Pezizomycotina</taxon>
        <taxon>Eurotiomycetes</taxon>
        <taxon>Eurotiomycetidae</taxon>
        <taxon>Eurotiales</taxon>
        <taxon>Aspergillaceae</taxon>
        <taxon>Penicillium</taxon>
    </lineage>
</organism>
<accession>A0A1Q5UD41</accession>
<dbReference type="Proteomes" id="UP000186955">
    <property type="component" value="Unassembled WGS sequence"/>
</dbReference>
<feature type="compositionally biased region" description="Pro residues" evidence="1">
    <location>
        <begin position="207"/>
        <end position="220"/>
    </location>
</feature>
<dbReference type="EMBL" id="MNBE01000350">
    <property type="protein sequence ID" value="OKP10395.1"/>
    <property type="molecule type" value="Genomic_DNA"/>
</dbReference>
<evidence type="ECO:0000256" key="1">
    <source>
        <dbReference type="SAM" id="MobiDB-lite"/>
    </source>
</evidence>
<proteinExistence type="predicted"/>
<gene>
    <name evidence="2" type="ORF">PENSUB_4184</name>
</gene>